<gene>
    <name evidence="1" type="primary">ORF135660</name>
</gene>
<evidence type="ECO:0000313" key="1">
    <source>
        <dbReference type="EMBL" id="CEK83182.1"/>
    </source>
</evidence>
<protein>
    <submittedName>
        <fullName evidence="1">Uncharacterized protein</fullName>
    </submittedName>
</protein>
<organism evidence="1">
    <name type="scientific">Arion vulgaris</name>
    <dbReference type="NCBI Taxonomy" id="1028688"/>
    <lineage>
        <taxon>Eukaryota</taxon>
        <taxon>Metazoa</taxon>
        <taxon>Spiralia</taxon>
        <taxon>Lophotrochozoa</taxon>
        <taxon>Mollusca</taxon>
        <taxon>Gastropoda</taxon>
        <taxon>Heterobranchia</taxon>
        <taxon>Euthyneura</taxon>
        <taxon>Panpulmonata</taxon>
        <taxon>Eupulmonata</taxon>
        <taxon>Stylommatophora</taxon>
        <taxon>Helicina</taxon>
        <taxon>Arionoidea</taxon>
        <taxon>Arionidae</taxon>
        <taxon>Arion</taxon>
    </lineage>
</organism>
<sequence>DMTLNLALSLSNISSSACALFMLETNIFSLEICQNMCLQYVANTSCTRIHTLVEQVRVWVPAHTDKTECINLVPTSFCLLDCGCLHLCRSSTLVLCVESRKYDDFVEIICSPSVGFLFSCLQITQSVPHDCP</sequence>
<name>A0A0B7ARF9_9EUPU</name>
<dbReference type="EMBL" id="HACG01036317">
    <property type="protein sequence ID" value="CEK83182.1"/>
    <property type="molecule type" value="Transcribed_RNA"/>
</dbReference>
<reference evidence="1" key="1">
    <citation type="submission" date="2014-12" db="EMBL/GenBank/DDBJ databases">
        <title>Insight into the proteome of Arion vulgaris.</title>
        <authorList>
            <person name="Aradska J."/>
            <person name="Bulat T."/>
            <person name="Smidak R."/>
            <person name="Sarate P."/>
            <person name="Gangsoo J."/>
            <person name="Sialana F."/>
            <person name="Bilban M."/>
            <person name="Lubec G."/>
        </authorList>
    </citation>
    <scope>NUCLEOTIDE SEQUENCE</scope>
    <source>
        <tissue evidence="1">Skin</tissue>
    </source>
</reference>
<proteinExistence type="predicted"/>
<accession>A0A0B7ARF9</accession>
<dbReference type="AlphaFoldDB" id="A0A0B7ARF9"/>
<feature type="non-terminal residue" evidence="1">
    <location>
        <position position="1"/>
    </location>
</feature>